<dbReference type="InterPro" id="IPR024046">
    <property type="entry name" value="Flagellar_assmbl_FliW_dom_sf"/>
</dbReference>
<dbReference type="PATRIC" id="fig|1307761.3.peg.1224"/>
<keyword evidence="5" id="KW-0969">Cilium</keyword>
<comment type="function">
    <text evidence="4">Acts as an anti-CsrA protein, binds CsrA and prevents it from repressing translation of its target genes, one of which is flagellin. Binds to flagellin and participates in the assembly of the flagellum.</text>
</comment>
<protein>
    <recommendedName>
        <fullName evidence="4">Flagellar assembly factor FliW</fullName>
    </recommendedName>
</protein>
<dbReference type="AlphaFoldDB" id="V5WHI8"/>
<gene>
    <name evidence="4" type="primary">fliW</name>
    <name evidence="5" type="ORF">L21SP2_1230</name>
</gene>
<dbReference type="EMBL" id="CP006939">
    <property type="protein sequence ID" value="AHC14631.1"/>
    <property type="molecule type" value="Genomic_DNA"/>
</dbReference>
<dbReference type="GO" id="GO:0005737">
    <property type="term" value="C:cytoplasm"/>
    <property type="evidence" value="ECO:0007669"/>
    <property type="project" value="UniProtKB-SubCell"/>
</dbReference>
<dbReference type="HOGENOM" id="CLU_112356_0_2_12"/>
<sequence>MTIDSRAFGSIDVDDKQIISFPKGILGFEDHHDFALLDASQAPFYWLQSLSNAQTAFVLISPDVFRKDYELSVVSAELELLEIVQKDDGDLVYRGSDESAELLVLSIVTVTADKNQMTANLQGPIIINPRDRLGMQGIQTDAKWKTKHFILQEMSQGEGG</sequence>
<dbReference type="OrthoDB" id="9801235at2"/>
<dbReference type="KEGG" id="slr:L21SP2_1230"/>
<dbReference type="PANTHER" id="PTHR39190:SF1">
    <property type="entry name" value="FLAGELLAR ASSEMBLY FACTOR FLIW"/>
    <property type="match status" value="1"/>
</dbReference>
<dbReference type="Proteomes" id="UP000018680">
    <property type="component" value="Chromosome"/>
</dbReference>
<accession>V5WHI8</accession>
<dbReference type="GO" id="GO:0006417">
    <property type="term" value="P:regulation of translation"/>
    <property type="evidence" value="ECO:0007669"/>
    <property type="project" value="UniProtKB-KW"/>
</dbReference>
<dbReference type="STRING" id="1307761.L21SP2_1230"/>
<dbReference type="InterPro" id="IPR003775">
    <property type="entry name" value="Flagellar_assembly_factor_FliW"/>
</dbReference>
<keyword evidence="4" id="KW-0143">Chaperone</keyword>
<keyword evidence="2 4" id="KW-1005">Bacterial flagellum biogenesis</keyword>
<keyword evidence="3 4" id="KW-0810">Translation regulation</keyword>
<keyword evidence="5" id="KW-0282">Flagellum</keyword>
<keyword evidence="1 4" id="KW-0963">Cytoplasm</keyword>
<dbReference type="RefSeq" id="WP_024267555.1">
    <property type="nucleotide sequence ID" value="NC_023035.1"/>
</dbReference>
<reference evidence="5 6" key="1">
    <citation type="journal article" date="2015" name="Stand. Genomic Sci.">
        <title>Complete genome sequence and description of Salinispira pacifica gen. nov., sp. nov., a novel spirochaete isolated form a hypersaline microbial mat.</title>
        <authorList>
            <person name="Ben Hania W."/>
            <person name="Joseph M."/>
            <person name="Schumann P."/>
            <person name="Bunk B."/>
            <person name="Fiebig A."/>
            <person name="Sproer C."/>
            <person name="Klenk H.P."/>
            <person name="Fardeau M.L."/>
            <person name="Spring S."/>
        </authorList>
    </citation>
    <scope>NUCLEOTIDE SEQUENCE [LARGE SCALE GENOMIC DNA]</scope>
    <source>
        <strain evidence="5 6">L21-RPul-D2</strain>
    </source>
</reference>
<organism evidence="5 6">
    <name type="scientific">Salinispira pacifica</name>
    <dbReference type="NCBI Taxonomy" id="1307761"/>
    <lineage>
        <taxon>Bacteria</taxon>
        <taxon>Pseudomonadati</taxon>
        <taxon>Spirochaetota</taxon>
        <taxon>Spirochaetia</taxon>
        <taxon>Spirochaetales</taxon>
        <taxon>Spirochaetaceae</taxon>
        <taxon>Salinispira</taxon>
    </lineage>
</organism>
<comment type="subcellular location">
    <subcellularLocation>
        <location evidence="4">Cytoplasm</location>
    </subcellularLocation>
</comment>
<evidence type="ECO:0000256" key="1">
    <source>
        <dbReference type="ARBA" id="ARBA00022490"/>
    </source>
</evidence>
<dbReference type="Pfam" id="PF02623">
    <property type="entry name" value="FliW"/>
    <property type="match status" value="1"/>
</dbReference>
<keyword evidence="6" id="KW-1185">Reference proteome</keyword>
<evidence type="ECO:0000256" key="3">
    <source>
        <dbReference type="ARBA" id="ARBA00022845"/>
    </source>
</evidence>
<dbReference type="GO" id="GO:0044780">
    <property type="term" value="P:bacterial-type flagellum assembly"/>
    <property type="evidence" value="ECO:0007669"/>
    <property type="project" value="UniProtKB-UniRule"/>
</dbReference>
<evidence type="ECO:0000256" key="2">
    <source>
        <dbReference type="ARBA" id="ARBA00022795"/>
    </source>
</evidence>
<comment type="similarity">
    <text evidence="4">Belongs to the FliW family.</text>
</comment>
<keyword evidence="5" id="KW-0966">Cell projection</keyword>
<evidence type="ECO:0000313" key="5">
    <source>
        <dbReference type="EMBL" id="AHC14631.1"/>
    </source>
</evidence>
<evidence type="ECO:0000313" key="6">
    <source>
        <dbReference type="Proteomes" id="UP000018680"/>
    </source>
</evidence>
<evidence type="ECO:0000256" key="4">
    <source>
        <dbReference type="HAMAP-Rule" id="MF_01185"/>
    </source>
</evidence>
<dbReference type="HAMAP" id="MF_01185">
    <property type="entry name" value="FliW"/>
    <property type="match status" value="1"/>
</dbReference>
<dbReference type="eggNOG" id="COG1699">
    <property type="taxonomic scope" value="Bacteria"/>
</dbReference>
<comment type="subunit">
    <text evidence="4">Interacts with translational regulator CsrA and flagellin(s).</text>
</comment>
<dbReference type="PANTHER" id="PTHR39190">
    <property type="entry name" value="FLAGELLAR ASSEMBLY FACTOR FLIW"/>
    <property type="match status" value="1"/>
</dbReference>
<proteinExistence type="inferred from homology"/>
<name>V5WHI8_9SPIO</name>
<dbReference type="Gene3D" id="2.30.290.10">
    <property type="entry name" value="BH3618-like"/>
    <property type="match status" value="1"/>
</dbReference>
<dbReference type="SUPFAM" id="SSF141457">
    <property type="entry name" value="BH3618-like"/>
    <property type="match status" value="1"/>
</dbReference>